<protein>
    <submittedName>
        <fullName evidence="1">Uncharacterized protein</fullName>
    </submittedName>
</protein>
<proteinExistence type="predicted"/>
<sequence length="127" mass="14318">MREACGVPDARLNHGVPAELMGRARAVDRVLPTGYGHLTIFDPKLGFNTYPAQPAGFRSVGMGAKSLAVKFLSYSWETLDLKRSASFIQHCWRDRLESSLTRTDPEERNRPEGGRSAWWLQEERQGV</sequence>
<organism evidence="1 2">
    <name type="scientific">Paspalum notatum var. saurae</name>
    <dbReference type="NCBI Taxonomy" id="547442"/>
    <lineage>
        <taxon>Eukaryota</taxon>
        <taxon>Viridiplantae</taxon>
        <taxon>Streptophyta</taxon>
        <taxon>Embryophyta</taxon>
        <taxon>Tracheophyta</taxon>
        <taxon>Spermatophyta</taxon>
        <taxon>Magnoliopsida</taxon>
        <taxon>Liliopsida</taxon>
        <taxon>Poales</taxon>
        <taxon>Poaceae</taxon>
        <taxon>PACMAD clade</taxon>
        <taxon>Panicoideae</taxon>
        <taxon>Andropogonodae</taxon>
        <taxon>Paspaleae</taxon>
        <taxon>Paspalinae</taxon>
        <taxon>Paspalum</taxon>
    </lineage>
</organism>
<evidence type="ECO:0000313" key="2">
    <source>
        <dbReference type="Proteomes" id="UP001341281"/>
    </source>
</evidence>
<evidence type="ECO:0000313" key="1">
    <source>
        <dbReference type="EMBL" id="WVZ83297.1"/>
    </source>
</evidence>
<reference evidence="1 2" key="1">
    <citation type="submission" date="2024-02" db="EMBL/GenBank/DDBJ databases">
        <title>High-quality chromosome-scale genome assembly of Pensacola bahiagrass (Paspalum notatum Flugge var. saurae).</title>
        <authorList>
            <person name="Vega J.M."/>
            <person name="Podio M."/>
            <person name="Orjuela J."/>
            <person name="Siena L.A."/>
            <person name="Pessino S.C."/>
            <person name="Combes M.C."/>
            <person name="Mariac C."/>
            <person name="Albertini E."/>
            <person name="Pupilli F."/>
            <person name="Ortiz J.P.A."/>
            <person name="Leblanc O."/>
        </authorList>
    </citation>
    <scope>NUCLEOTIDE SEQUENCE [LARGE SCALE GENOMIC DNA]</scope>
    <source>
        <strain evidence="1">R1</strain>
        <tissue evidence="1">Leaf</tissue>
    </source>
</reference>
<gene>
    <name evidence="1" type="ORF">U9M48_030459</name>
</gene>
<dbReference type="EMBL" id="CP144751">
    <property type="protein sequence ID" value="WVZ83297.1"/>
    <property type="molecule type" value="Genomic_DNA"/>
</dbReference>
<keyword evidence="2" id="KW-1185">Reference proteome</keyword>
<accession>A0AAQ3U5B8</accession>
<dbReference type="AlphaFoldDB" id="A0AAQ3U5B8"/>
<dbReference type="Proteomes" id="UP001341281">
    <property type="component" value="Chromosome 07"/>
</dbReference>
<name>A0AAQ3U5B8_PASNO</name>